<reference evidence="1 2" key="2">
    <citation type="journal article" date="2022" name="Mol. Ecol. Resour.">
        <title>The genomes of chicory, endive, great burdock and yacon provide insights into Asteraceae paleo-polyploidization history and plant inulin production.</title>
        <authorList>
            <person name="Fan W."/>
            <person name="Wang S."/>
            <person name="Wang H."/>
            <person name="Wang A."/>
            <person name="Jiang F."/>
            <person name="Liu H."/>
            <person name="Zhao H."/>
            <person name="Xu D."/>
            <person name="Zhang Y."/>
        </authorList>
    </citation>
    <scope>NUCLEOTIDE SEQUENCE [LARGE SCALE GENOMIC DNA]</scope>
    <source>
        <strain evidence="2">cv. Punajuju</strain>
        <tissue evidence="1">Leaves</tissue>
    </source>
</reference>
<dbReference type="EMBL" id="CM042016">
    <property type="protein sequence ID" value="KAI3699196.1"/>
    <property type="molecule type" value="Genomic_DNA"/>
</dbReference>
<organism evidence="1 2">
    <name type="scientific">Cichorium intybus</name>
    <name type="common">Chicory</name>
    <dbReference type="NCBI Taxonomy" id="13427"/>
    <lineage>
        <taxon>Eukaryota</taxon>
        <taxon>Viridiplantae</taxon>
        <taxon>Streptophyta</taxon>
        <taxon>Embryophyta</taxon>
        <taxon>Tracheophyta</taxon>
        <taxon>Spermatophyta</taxon>
        <taxon>Magnoliopsida</taxon>
        <taxon>eudicotyledons</taxon>
        <taxon>Gunneridae</taxon>
        <taxon>Pentapetalae</taxon>
        <taxon>asterids</taxon>
        <taxon>campanulids</taxon>
        <taxon>Asterales</taxon>
        <taxon>Asteraceae</taxon>
        <taxon>Cichorioideae</taxon>
        <taxon>Cichorieae</taxon>
        <taxon>Cichoriinae</taxon>
        <taxon>Cichorium</taxon>
    </lineage>
</organism>
<reference evidence="2" key="1">
    <citation type="journal article" date="2022" name="Mol. Ecol. Resour.">
        <title>The genomes of chicory, endive, great burdock and yacon provide insights into Asteraceae palaeo-polyploidization history and plant inulin production.</title>
        <authorList>
            <person name="Fan W."/>
            <person name="Wang S."/>
            <person name="Wang H."/>
            <person name="Wang A."/>
            <person name="Jiang F."/>
            <person name="Liu H."/>
            <person name="Zhao H."/>
            <person name="Xu D."/>
            <person name="Zhang Y."/>
        </authorList>
    </citation>
    <scope>NUCLEOTIDE SEQUENCE [LARGE SCALE GENOMIC DNA]</scope>
    <source>
        <strain evidence="2">cv. Punajuju</strain>
    </source>
</reference>
<name>A0ACB8ZNX5_CICIN</name>
<gene>
    <name evidence="1" type="ORF">L2E82_43318</name>
</gene>
<evidence type="ECO:0000313" key="2">
    <source>
        <dbReference type="Proteomes" id="UP001055811"/>
    </source>
</evidence>
<accession>A0ACB8ZNX5</accession>
<evidence type="ECO:0000313" key="1">
    <source>
        <dbReference type="EMBL" id="KAI3699196.1"/>
    </source>
</evidence>
<comment type="caution">
    <text evidence="1">The sequence shown here is derived from an EMBL/GenBank/DDBJ whole genome shotgun (WGS) entry which is preliminary data.</text>
</comment>
<proteinExistence type="predicted"/>
<keyword evidence="2" id="KW-1185">Reference proteome</keyword>
<protein>
    <submittedName>
        <fullName evidence="1">Uncharacterized protein</fullName>
    </submittedName>
</protein>
<sequence length="264" mass="29431">MAVTKQLVLVVEGTAALEPYWRTIVSDYLEKIISTCIYLIPQISYVYVVDAACLAHRSSWTNDMDMFLEWLSTITFSRGSFSDAAIAEGLAEVLMMFPSVHGRQNHERHCILVAASNPYPWPTAVYKLPDYLGTRSESHSSDAKTVAKYFKLCRVSLSVISPRKLPELKAIYDAAKRNPLESEPSINIVKNPNYLLLFSESFVDARAALSQLEITKLPSNQSRTIIHLTQDSSSPPTFVSTGLFSVLCLTVFNLSYLIISVSHG</sequence>
<dbReference type="Proteomes" id="UP001055811">
    <property type="component" value="Linkage Group LG08"/>
</dbReference>